<comment type="caution">
    <text evidence="1">The sequence shown here is derived from an EMBL/GenBank/DDBJ whole genome shotgun (WGS) entry which is preliminary data.</text>
</comment>
<accession>A0A3S0N5C2</accession>
<dbReference type="AlphaFoldDB" id="A0A3S0N5C2"/>
<evidence type="ECO:0008006" key="3">
    <source>
        <dbReference type="Google" id="ProtNLM"/>
    </source>
</evidence>
<evidence type="ECO:0000313" key="1">
    <source>
        <dbReference type="EMBL" id="RTZ46439.1"/>
    </source>
</evidence>
<name>A0A3S0N5C2_9FLAO</name>
<evidence type="ECO:0000313" key="2">
    <source>
        <dbReference type="Proteomes" id="UP000276953"/>
    </source>
</evidence>
<gene>
    <name evidence="1" type="ORF">EJ377_19570</name>
</gene>
<proteinExistence type="predicted"/>
<organism evidence="1 2">
    <name type="scientific">Chryseobacterium arthrosphaerae</name>
    <dbReference type="NCBI Taxonomy" id="651561"/>
    <lineage>
        <taxon>Bacteria</taxon>
        <taxon>Pseudomonadati</taxon>
        <taxon>Bacteroidota</taxon>
        <taxon>Flavobacteriia</taxon>
        <taxon>Flavobacteriales</taxon>
        <taxon>Weeksellaceae</taxon>
        <taxon>Chryseobacterium group</taxon>
        <taxon>Chryseobacterium</taxon>
    </lineage>
</organism>
<protein>
    <recommendedName>
        <fullName evidence="3">AraC family transcriptional regulator</fullName>
    </recommendedName>
</protein>
<dbReference type="Proteomes" id="UP000276953">
    <property type="component" value="Unassembled WGS sequence"/>
</dbReference>
<sequence>MKKKLISDEELAKIKAALENLMETRKPYLDSELNLIRLAEMLSVSTHHLSYVINTGLKRTFFNTLMSSELNRPRNS</sequence>
<dbReference type="EMBL" id="RYFC01000003">
    <property type="protein sequence ID" value="RTZ46439.1"/>
    <property type="molecule type" value="Genomic_DNA"/>
</dbReference>
<reference evidence="1 2" key="1">
    <citation type="submission" date="2018-12" db="EMBL/GenBank/DDBJ databases">
        <title>Draft Genome Sequence of Chryseobacterium arthrosphaerae strain ED882-96 Isolated from the Blood of a Patient with Liver Cirrhosis in Taiwan.</title>
        <authorList>
            <person name="Lin J.-N."/>
            <person name="Lai C.-H."/>
            <person name="Yang C.-H."/>
            <person name="Huang Y.-H."/>
        </authorList>
    </citation>
    <scope>NUCLEOTIDE SEQUENCE [LARGE SCALE GENOMIC DNA]</scope>
    <source>
        <strain evidence="1 2">ED882-96</strain>
    </source>
</reference>